<gene>
    <name evidence="1" type="ORF">OTI717_LOCUS41930</name>
</gene>
<organism evidence="1 2">
    <name type="scientific">Rotaria sordida</name>
    <dbReference type="NCBI Taxonomy" id="392033"/>
    <lineage>
        <taxon>Eukaryota</taxon>
        <taxon>Metazoa</taxon>
        <taxon>Spiralia</taxon>
        <taxon>Gnathifera</taxon>
        <taxon>Rotifera</taxon>
        <taxon>Eurotatoria</taxon>
        <taxon>Bdelloidea</taxon>
        <taxon>Philodinida</taxon>
        <taxon>Philodinidae</taxon>
        <taxon>Rotaria</taxon>
    </lineage>
</organism>
<dbReference type="Proteomes" id="UP000663823">
    <property type="component" value="Unassembled WGS sequence"/>
</dbReference>
<comment type="caution">
    <text evidence="1">The sequence shown here is derived from an EMBL/GenBank/DDBJ whole genome shotgun (WGS) entry which is preliminary data.</text>
</comment>
<reference evidence="1" key="1">
    <citation type="submission" date="2021-02" db="EMBL/GenBank/DDBJ databases">
        <authorList>
            <person name="Nowell W R."/>
        </authorList>
    </citation>
    <scope>NUCLEOTIDE SEQUENCE</scope>
</reference>
<evidence type="ECO:0000313" key="1">
    <source>
        <dbReference type="EMBL" id="CAF4297110.1"/>
    </source>
</evidence>
<dbReference type="AlphaFoldDB" id="A0A820HQ83"/>
<dbReference type="EMBL" id="CAJOAX010045841">
    <property type="protein sequence ID" value="CAF4297110.1"/>
    <property type="molecule type" value="Genomic_DNA"/>
</dbReference>
<sequence length="77" mass="9071">FFSELRYTFSTLSPLLFNEIHSEQFLSTCEQYFELIDKLNGTTFNTFRSDAIDNINVSLLLINFCETRFTRSVEVSR</sequence>
<accession>A0A820HQ83</accession>
<proteinExistence type="predicted"/>
<evidence type="ECO:0000313" key="2">
    <source>
        <dbReference type="Proteomes" id="UP000663823"/>
    </source>
</evidence>
<name>A0A820HQ83_9BILA</name>
<feature type="non-terminal residue" evidence="1">
    <location>
        <position position="1"/>
    </location>
</feature>
<protein>
    <submittedName>
        <fullName evidence="1">Uncharacterized protein</fullName>
    </submittedName>
</protein>